<sequence>MWEDRYDYIPTKEPIIVPELAAYRNTCHGLGSMASHIYYPQRRGSGNYMSEGKGKTRSFKSKTIGRRRWPLNEAQTFTRPIISGHSITRPNERSPEGPSGSSSFYQSPPPYGFQTPSLLVM</sequence>
<dbReference type="EMBL" id="JABFAF010268749">
    <property type="protein sequence ID" value="MBA0877589.1"/>
    <property type="molecule type" value="Genomic_DNA"/>
</dbReference>
<keyword evidence="3" id="KW-1185">Reference proteome</keyword>
<dbReference type="AlphaFoldDB" id="A0A7J9N4T0"/>
<organism evidence="2 3">
    <name type="scientific">Gossypium schwendimanii</name>
    <name type="common">Cotton</name>
    <dbReference type="NCBI Taxonomy" id="34291"/>
    <lineage>
        <taxon>Eukaryota</taxon>
        <taxon>Viridiplantae</taxon>
        <taxon>Streptophyta</taxon>
        <taxon>Embryophyta</taxon>
        <taxon>Tracheophyta</taxon>
        <taxon>Spermatophyta</taxon>
        <taxon>Magnoliopsida</taxon>
        <taxon>eudicotyledons</taxon>
        <taxon>Gunneridae</taxon>
        <taxon>Pentapetalae</taxon>
        <taxon>rosids</taxon>
        <taxon>malvids</taxon>
        <taxon>Malvales</taxon>
        <taxon>Malvaceae</taxon>
        <taxon>Malvoideae</taxon>
        <taxon>Gossypium</taxon>
    </lineage>
</organism>
<evidence type="ECO:0000313" key="3">
    <source>
        <dbReference type="Proteomes" id="UP000593576"/>
    </source>
</evidence>
<accession>A0A7J9N4T0</accession>
<evidence type="ECO:0000256" key="1">
    <source>
        <dbReference type="SAM" id="MobiDB-lite"/>
    </source>
</evidence>
<name>A0A7J9N4T0_GOSSC</name>
<evidence type="ECO:0000313" key="2">
    <source>
        <dbReference type="EMBL" id="MBA0877589.1"/>
    </source>
</evidence>
<feature type="region of interest" description="Disordered" evidence="1">
    <location>
        <begin position="44"/>
        <end position="65"/>
    </location>
</feature>
<feature type="compositionally biased region" description="Basic residues" evidence="1">
    <location>
        <begin position="55"/>
        <end position="65"/>
    </location>
</feature>
<dbReference type="Proteomes" id="UP000593576">
    <property type="component" value="Unassembled WGS sequence"/>
</dbReference>
<gene>
    <name evidence="2" type="ORF">Goshw_011721</name>
</gene>
<proteinExistence type="predicted"/>
<comment type="caution">
    <text evidence="2">The sequence shown here is derived from an EMBL/GenBank/DDBJ whole genome shotgun (WGS) entry which is preliminary data.</text>
</comment>
<reference evidence="2 3" key="1">
    <citation type="journal article" date="2019" name="Genome Biol. Evol.">
        <title>Insights into the evolution of the New World diploid cottons (Gossypium, subgenus Houzingenia) based on genome sequencing.</title>
        <authorList>
            <person name="Grover C.E."/>
            <person name="Arick M.A. 2nd"/>
            <person name="Thrash A."/>
            <person name="Conover J.L."/>
            <person name="Sanders W.S."/>
            <person name="Peterson D.G."/>
            <person name="Frelichowski J.E."/>
            <person name="Scheffler J.A."/>
            <person name="Scheffler B.E."/>
            <person name="Wendel J.F."/>
        </authorList>
    </citation>
    <scope>NUCLEOTIDE SEQUENCE [LARGE SCALE GENOMIC DNA]</scope>
    <source>
        <strain evidence="2">1</strain>
        <tissue evidence="2">Leaf</tissue>
    </source>
</reference>
<protein>
    <submittedName>
        <fullName evidence="2">Uncharacterized protein</fullName>
    </submittedName>
</protein>
<feature type="region of interest" description="Disordered" evidence="1">
    <location>
        <begin position="79"/>
        <end position="111"/>
    </location>
</feature>